<feature type="compositionally biased region" description="Acidic residues" evidence="1">
    <location>
        <begin position="67"/>
        <end position="78"/>
    </location>
</feature>
<evidence type="ECO:0000313" key="3">
    <source>
        <dbReference type="EMBL" id="WPJ94203.1"/>
    </source>
</evidence>
<dbReference type="Pfam" id="PF01402">
    <property type="entry name" value="RHH_1"/>
    <property type="match status" value="1"/>
</dbReference>
<dbReference type="InterPro" id="IPR002145">
    <property type="entry name" value="CopG"/>
</dbReference>
<evidence type="ECO:0000256" key="1">
    <source>
        <dbReference type="SAM" id="MobiDB-lite"/>
    </source>
</evidence>
<name>A0ABZ0RFC5_9BACT</name>
<evidence type="ECO:0000259" key="2">
    <source>
        <dbReference type="Pfam" id="PF01402"/>
    </source>
</evidence>
<dbReference type="InterPro" id="IPR010985">
    <property type="entry name" value="Ribbon_hlx_hlx"/>
</dbReference>
<accession>A0ABZ0RFC5</accession>
<dbReference type="Proteomes" id="UP001324993">
    <property type="component" value="Chromosome"/>
</dbReference>
<reference evidence="3 4" key="1">
    <citation type="submission" date="2023-11" db="EMBL/GenBank/DDBJ databases">
        <title>Coraliomargarita sp. nov., isolated from marine algae.</title>
        <authorList>
            <person name="Lee J.K."/>
            <person name="Baek J.H."/>
            <person name="Kim J.M."/>
            <person name="Choi D.G."/>
            <person name="Jeon C.O."/>
        </authorList>
    </citation>
    <scope>NUCLEOTIDE SEQUENCE [LARGE SCALE GENOMIC DNA]</scope>
    <source>
        <strain evidence="3 4">J2-16</strain>
    </source>
</reference>
<sequence length="78" mass="9017">MSESVTTSIRLSPRLRRALEQRAQAERRGKNWVISRALEKYLEEGAPDLEAEARRQSILASQPPSEDWGDDADFEQWM</sequence>
<protein>
    <submittedName>
        <fullName evidence="3">Ribbon-helix-helix protein, CopG family</fullName>
    </submittedName>
</protein>
<keyword evidence="4" id="KW-1185">Reference proteome</keyword>
<evidence type="ECO:0000313" key="4">
    <source>
        <dbReference type="Proteomes" id="UP001324993"/>
    </source>
</evidence>
<dbReference type="SUPFAM" id="SSF47598">
    <property type="entry name" value="Ribbon-helix-helix"/>
    <property type="match status" value="1"/>
</dbReference>
<dbReference type="RefSeq" id="WP_319831147.1">
    <property type="nucleotide sequence ID" value="NZ_CP138858.1"/>
</dbReference>
<dbReference type="EMBL" id="CP138858">
    <property type="protein sequence ID" value="WPJ94203.1"/>
    <property type="molecule type" value="Genomic_DNA"/>
</dbReference>
<feature type="domain" description="Ribbon-helix-helix protein CopG" evidence="2">
    <location>
        <begin position="6"/>
        <end position="44"/>
    </location>
</feature>
<organism evidence="3 4">
    <name type="scientific">Coraliomargarita algicola</name>
    <dbReference type="NCBI Taxonomy" id="3092156"/>
    <lineage>
        <taxon>Bacteria</taxon>
        <taxon>Pseudomonadati</taxon>
        <taxon>Verrucomicrobiota</taxon>
        <taxon>Opitutia</taxon>
        <taxon>Puniceicoccales</taxon>
        <taxon>Coraliomargaritaceae</taxon>
        <taxon>Coraliomargarita</taxon>
    </lineage>
</organism>
<proteinExistence type="predicted"/>
<gene>
    <name evidence="3" type="ORF">SH580_12240</name>
</gene>
<feature type="region of interest" description="Disordered" evidence="1">
    <location>
        <begin position="52"/>
        <end position="78"/>
    </location>
</feature>